<evidence type="ECO:0000256" key="1">
    <source>
        <dbReference type="SAM" id="Phobius"/>
    </source>
</evidence>
<evidence type="ECO:0008006" key="4">
    <source>
        <dbReference type="Google" id="ProtNLM"/>
    </source>
</evidence>
<dbReference type="EMBL" id="MFRC01000042">
    <property type="protein sequence ID" value="OGH89141.1"/>
    <property type="molecule type" value="Genomic_DNA"/>
</dbReference>
<evidence type="ECO:0000313" key="2">
    <source>
        <dbReference type="EMBL" id="OGH89141.1"/>
    </source>
</evidence>
<feature type="transmembrane region" description="Helical" evidence="1">
    <location>
        <begin position="7"/>
        <end position="25"/>
    </location>
</feature>
<dbReference type="AlphaFoldDB" id="A0A1F6NZ25"/>
<feature type="transmembrane region" description="Helical" evidence="1">
    <location>
        <begin position="71"/>
        <end position="87"/>
    </location>
</feature>
<gene>
    <name evidence="2" type="ORF">A2537_02170</name>
</gene>
<keyword evidence="1" id="KW-0812">Transmembrane</keyword>
<organism evidence="2 3">
    <name type="scientific">Candidatus Magasanikbacteria bacterium RIFOXYD2_FULL_36_9</name>
    <dbReference type="NCBI Taxonomy" id="1798707"/>
    <lineage>
        <taxon>Bacteria</taxon>
        <taxon>Candidatus Magasanikiibacteriota</taxon>
    </lineage>
</organism>
<keyword evidence="1" id="KW-1133">Transmembrane helix</keyword>
<keyword evidence="1" id="KW-0472">Membrane</keyword>
<dbReference type="Proteomes" id="UP000178490">
    <property type="component" value="Unassembled WGS sequence"/>
</dbReference>
<dbReference type="InterPro" id="IPR010718">
    <property type="entry name" value="DUF1294"/>
</dbReference>
<protein>
    <recommendedName>
        <fullName evidence="4">DUF1294 domain-containing protein</fullName>
    </recommendedName>
</protein>
<evidence type="ECO:0000313" key="3">
    <source>
        <dbReference type="Proteomes" id="UP000178490"/>
    </source>
</evidence>
<name>A0A1F6NZ25_9BACT</name>
<feature type="non-terminal residue" evidence="2">
    <location>
        <position position="88"/>
    </location>
</feature>
<sequence length="88" mass="9922">MLIDNQLLTILIAYFAINFIAFIIMLVDKIKSTQRGAERISEGTLFFMAAAFGAIGVYLGMFTFRHKTQKFYFLIGIPLIIIQNAALV</sequence>
<comment type="caution">
    <text evidence="2">The sequence shown here is derived from an EMBL/GenBank/DDBJ whole genome shotgun (WGS) entry which is preliminary data.</text>
</comment>
<reference evidence="2 3" key="1">
    <citation type="journal article" date="2016" name="Nat. Commun.">
        <title>Thousands of microbial genomes shed light on interconnected biogeochemical processes in an aquifer system.</title>
        <authorList>
            <person name="Anantharaman K."/>
            <person name="Brown C.T."/>
            <person name="Hug L.A."/>
            <person name="Sharon I."/>
            <person name="Castelle C.J."/>
            <person name="Probst A.J."/>
            <person name="Thomas B.C."/>
            <person name="Singh A."/>
            <person name="Wilkins M.J."/>
            <person name="Karaoz U."/>
            <person name="Brodie E.L."/>
            <person name="Williams K.H."/>
            <person name="Hubbard S.S."/>
            <person name="Banfield J.F."/>
        </authorList>
    </citation>
    <scope>NUCLEOTIDE SEQUENCE [LARGE SCALE GENOMIC DNA]</scope>
</reference>
<proteinExistence type="predicted"/>
<accession>A0A1F6NZ25</accession>
<dbReference type="Pfam" id="PF06961">
    <property type="entry name" value="DUF1294"/>
    <property type="match status" value="1"/>
</dbReference>
<feature type="transmembrane region" description="Helical" evidence="1">
    <location>
        <begin position="45"/>
        <end position="64"/>
    </location>
</feature>